<sequence>MFIEYSRLPGFESINVSFSRGMLRLARFANFPSHKEKLQYFKLLAGPNKYIQQISAGDFKEHPDEVNYIYIILISILQMEECMPVLVQCPTVYWVRFDWPGKEVVNTFHFASQTLTSAFNAVFTPYFEIMKKVTAKIKVNMLLFAEPRANLNNLLIKHFHDLIYESNKDETTSETILYLRTNVNIPNVFLKNKKAVFHGDSVKIGKFIGQFLSFSFKRQVKWSKLDSVDSFEITAVNYKVLVNWEKTPRKVFLPLNSDTENLRYRLKTKFNKEGRGVITAKTIKKQSSDENACINQSYSVEFPNSTSAKTEYLLKSNFSLQKINRSNDPVLQELKLNDTFSLQKETLSGEKTAFTNEMPHPIAAINGGSALGDIKYPSTLQNKSVCSGIGKTISKRTANWISSNPAPDPYGKTSAFLGNMCPDLKDLPKLAPSNSVKLLSPNPILGPEQSVGSLMIRINPKNEQKHVSFPRNYGRFKNILTRGGIKIKSCRLNQDAHVRDEREDLLQGHSTFQNKTREKFKRLTNDLHRVTNALRAAKENWDENSSRSSVH</sequence>
<proteinExistence type="predicted"/>
<dbReference type="OrthoDB" id="4055616at2759"/>
<accession>A0AA35J704</accession>
<protein>
    <submittedName>
        <fullName evidence="1">Uncharacterized protein</fullName>
    </submittedName>
</protein>
<dbReference type="EMBL" id="OX365910">
    <property type="protein sequence ID" value="CAI4051109.1"/>
    <property type="molecule type" value="Genomic_DNA"/>
</dbReference>
<evidence type="ECO:0000313" key="1">
    <source>
        <dbReference type="EMBL" id="CAI4051109.1"/>
    </source>
</evidence>
<dbReference type="Proteomes" id="UP001162087">
    <property type="component" value="Chromosome 15"/>
</dbReference>
<gene>
    <name evidence="1" type="primary">SKDI15G1410</name>
    <name evidence="1" type="ORF">SKDI_15G1410</name>
</gene>
<reference evidence="1" key="1">
    <citation type="submission" date="2022-10" db="EMBL/GenBank/DDBJ databases">
        <authorList>
            <person name="Byrne P K."/>
        </authorList>
    </citation>
    <scope>NUCLEOTIDE SEQUENCE</scope>
    <source>
        <strain evidence="1">IFO1802</strain>
    </source>
</reference>
<organism evidence="1 2">
    <name type="scientific">Saccharomyces kudriavzevii (strain ATCC MYA-4449 / AS 2.2408 / CBS 8840 / NBRC 1802 / NCYC 2889)</name>
    <name type="common">Yeast</name>
    <dbReference type="NCBI Taxonomy" id="226230"/>
    <lineage>
        <taxon>Eukaryota</taxon>
        <taxon>Fungi</taxon>
        <taxon>Dikarya</taxon>
        <taxon>Ascomycota</taxon>
        <taxon>Saccharomycotina</taxon>
        <taxon>Saccharomycetes</taxon>
        <taxon>Saccharomycetales</taxon>
        <taxon>Saccharomycetaceae</taxon>
        <taxon>Saccharomyces</taxon>
    </lineage>
</organism>
<keyword evidence="2" id="KW-1185">Reference proteome</keyword>
<evidence type="ECO:0000313" key="2">
    <source>
        <dbReference type="Proteomes" id="UP001162087"/>
    </source>
</evidence>
<name>A0AA35J704_SACK1</name>